<evidence type="ECO:0000256" key="1">
    <source>
        <dbReference type="SAM" id="MobiDB-lite"/>
    </source>
</evidence>
<name>A0A370LBR5_9HYPH</name>
<keyword evidence="3" id="KW-1185">Reference proteome</keyword>
<dbReference type="AlphaFoldDB" id="A0A370LBR5"/>
<evidence type="ECO:0000313" key="3">
    <source>
        <dbReference type="Proteomes" id="UP000255207"/>
    </source>
</evidence>
<dbReference type="Proteomes" id="UP000255207">
    <property type="component" value="Unassembled WGS sequence"/>
</dbReference>
<dbReference type="RefSeq" id="WP_114827541.1">
    <property type="nucleotide sequence ID" value="NZ_QQTO01000019.1"/>
</dbReference>
<proteinExistence type="predicted"/>
<dbReference type="EMBL" id="QQTP01000001">
    <property type="protein sequence ID" value="RDJ29423.1"/>
    <property type="molecule type" value="Genomic_DNA"/>
</dbReference>
<protein>
    <submittedName>
        <fullName evidence="2">Uncharacterized protein</fullName>
    </submittedName>
</protein>
<comment type="caution">
    <text evidence="2">The sequence shown here is derived from an EMBL/GenBank/DDBJ whole genome shotgun (WGS) entry which is preliminary data.</text>
</comment>
<accession>A0A370LBR5</accession>
<gene>
    <name evidence="2" type="ORF">DWE98_02405</name>
</gene>
<feature type="compositionally biased region" description="Basic and acidic residues" evidence="1">
    <location>
        <begin position="1"/>
        <end position="21"/>
    </location>
</feature>
<feature type="region of interest" description="Disordered" evidence="1">
    <location>
        <begin position="1"/>
        <end position="31"/>
    </location>
</feature>
<organism evidence="2 3">
    <name type="scientific">Bosea caraganae</name>
    <dbReference type="NCBI Taxonomy" id="2763117"/>
    <lineage>
        <taxon>Bacteria</taxon>
        <taxon>Pseudomonadati</taxon>
        <taxon>Pseudomonadota</taxon>
        <taxon>Alphaproteobacteria</taxon>
        <taxon>Hyphomicrobiales</taxon>
        <taxon>Boseaceae</taxon>
        <taxon>Bosea</taxon>
    </lineage>
</organism>
<sequence length="109" mass="12266">MAKKPAATDDKATAQPKEAKPKAKRPNYQTQQVAKEIKMASLMDIFDMLDKHGQYDAFKELVRGRKLVSVSATPKAINILKRFVKDNNLQDDDLGTKIVSRSPDFECDI</sequence>
<reference evidence="3" key="1">
    <citation type="submission" date="2018-07" db="EMBL/GenBank/DDBJ databases">
        <authorList>
            <person name="Safronova V.I."/>
            <person name="Chirak E.R."/>
            <person name="Sazanova A.L."/>
        </authorList>
    </citation>
    <scope>NUCLEOTIDE SEQUENCE [LARGE SCALE GENOMIC DNA]</scope>
    <source>
        <strain evidence="3">RCAM04685</strain>
    </source>
</reference>
<evidence type="ECO:0000313" key="2">
    <source>
        <dbReference type="EMBL" id="RDJ29423.1"/>
    </source>
</evidence>